<feature type="region of interest" description="Disordered" evidence="1">
    <location>
        <begin position="121"/>
        <end position="186"/>
    </location>
</feature>
<evidence type="ECO:0000256" key="1">
    <source>
        <dbReference type="SAM" id="MobiDB-lite"/>
    </source>
</evidence>
<accession>A0A2V0PFS1</accession>
<protein>
    <submittedName>
        <fullName evidence="3">Sorting nexin 2A-like</fullName>
    </submittedName>
</protein>
<proteinExistence type="predicted"/>
<feature type="region of interest" description="Disordered" evidence="1">
    <location>
        <begin position="24"/>
        <end position="108"/>
    </location>
</feature>
<sequence length="667" mass="68454">MADPLTFGDEDGLVDLTSELERAAVDDPVLGGGPPAGAAPAPAARQAQALPRAADPLSDPLAALGPLGGPPPGVASGGGFDPFASGEAGSGGGGGAAGGAGAAHFDPFASYGALGPPPAYSDAAAAPAPPPAAAPPPQQQPPADPLTAAAAAAAGAAAAPAAPAAAPSQSPSPLPSGATPEPWDALPAPVAAAGACAAPPPLAVEIKEPLKEEQQGVLGMKGSYVSYLVVTRTTLPGWPSEVSVRRRFRDFVALADLIKARYRGYFVPPRPEKNAVEGQRSTDAFVEERREALQRYMARMAAHPTLGRSEELKLFLEAPGDLSANFQWQGLQPPASSVLEGTAKFGLQLIGRESRVVDPVAAAAPAARSKDLMRAMKEAATATGIRGASAGGDVPGDEAELRRAKDTAEEMRDCLITTSRAAERVVDKLDRLGTVCGDLGLALFKVAKAEEAQGGCLAGYTGTLRQSGALVNDEKRAAAALVRLGKMMARVTGRTVQELAPLHDYLGFMPAVLRGLTSREHALVTQHTLEGDLVARQKALADLQLAGAKVFGGDKAKAKKSEDLRTEVAQLELSIGSARAEYDRIKAINRDELERFAAERRAKYAAMVENFAATQVAAHERLLEVWLQLAGELGASPAELGAIRSAAPRTMGAATGSSGLLGSASLS</sequence>
<dbReference type="AlphaFoldDB" id="A0A2V0PFS1"/>
<dbReference type="InterPro" id="IPR044279">
    <property type="entry name" value="SNX2A/B"/>
</dbReference>
<evidence type="ECO:0000259" key="2">
    <source>
        <dbReference type="PROSITE" id="PS50195"/>
    </source>
</evidence>
<dbReference type="FunCoup" id="A0A2V0PFS1">
    <property type="interactions" value="692"/>
</dbReference>
<dbReference type="Pfam" id="PF09325">
    <property type="entry name" value="Vps5"/>
    <property type="match status" value="1"/>
</dbReference>
<dbReference type="OrthoDB" id="271164at2759"/>
<dbReference type="InterPro" id="IPR036871">
    <property type="entry name" value="PX_dom_sf"/>
</dbReference>
<dbReference type="InterPro" id="IPR015404">
    <property type="entry name" value="Vps5_C"/>
</dbReference>
<dbReference type="PANTHER" id="PTHR46757:SF2">
    <property type="entry name" value="OS05G0346100 PROTEIN"/>
    <property type="match status" value="1"/>
</dbReference>
<dbReference type="Gene3D" id="3.30.1520.10">
    <property type="entry name" value="Phox-like domain"/>
    <property type="match status" value="1"/>
</dbReference>
<dbReference type="Pfam" id="PF00787">
    <property type="entry name" value="PX"/>
    <property type="match status" value="1"/>
</dbReference>
<feature type="compositionally biased region" description="Pro residues" evidence="1">
    <location>
        <begin position="127"/>
        <end position="144"/>
    </location>
</feature>
<dbReference type="PROSITE" id="PS50195">
    <property type="entry name" value="PX"/>
    <property type="match status" value="1"/>
</dbReference>
<dbReference type="SUPFAM" id="SSF64268">
    <property type="entry name" value="PX domain"/>
    <property type="match status" value="1"/>
</dbReference>
<dbReference type="PANTHER" id="PTHR46757">
    <property type="entry name" value="SORTING NEXIN-RELATED"/>
    <property type="match status" value="1"/>
</dbReference>
<dbReference type="InterPro" id="IPR027267">
    <property type="entry name" value="AH/BAR_dom_sf"/>
</dbReference>
<dbReference type="InterPro" id="IPR001683">
    <property type="entry name" value="PX_dom"/>
</dbReference>
<dbReference type="Gene3D" id="1.20.1270.60">
    <property type="entry name" value="Arfaptin homology (AH) domain/BAR domain"/>
    <property type="match status" value="1"/>
</dbReference>
<dbReference type="SMART" id="SM00312">
    <property type="entry name" value="PX"/>
    <property type="match status" value="1"/>
</dbReference>
<organism evidence="3 4">
    <name type="scientific">Raphidocelis subcapitata</name>
    <dbReference type="NCBI Taxonomy" id="307507"/>
    <lineage>
        <taxon>Eukaryota</taxon>
        <taxon>Viridiplantae</taxon>
        <taxon>Chlorophyta</taxon>
        <taxon>core chlorophytes</taxon>
        <taxon>Chlorophyceae</taxon>
        <taxon>CS clade</taxon>
        <taxon>Sphaeropleales</taxon>
        <taxon>Selenastraceae</taxon>
        <taxon>Raphidocelis</taxon>
    </lineage>
</organism>
<evidence type="ECO:0000313" key="3">
    <source>
        <dbReference type="EMBL" id="GBF95905.1"/>
    </source>
</evidence>
<dbReference type="Proteomes" id="UP000247498">
    <property type="component" value="Unassembled WGS sequence"/>
</dbReference>
<feature type="compositionally biased region" description="Gly residues" evidence="1">
    <location>
        <begin position="88"/>
        <end position="101"/>
    </location>
</feature>
<feature type="compositionally biased region" description="Low complexity" evidence="1">
    <location>
        <begin position="145"/>
        <end position="178"/>
    </location>
</feature>
<dbReference type="GO" id="GO:0005768">
    <property type="term" value="C:endosome"/>
    <property type="evidence" value="ECO:0007669"/>
    <property type="project" value="UniProtKB-ARBA"/>
</dbReference>
<comment type="caution">
    <text evidence="3">The sequence shown here is derived from an EMBL/GenBank/DDBJ whole genome shotgun (WGS) entry which is preliminary data.</text>
</comment>
<dbReference type="STRING" id="307507.A0A2V0PFS1"/>
<feature type="compositionally biased region" description="Low complexity" evidence="1">
    <location>
        <begin position="36"/>
        <end position="65"/>
    </location>
</feature>
<gene>
    <name evidence="3" type="ORF">Rsub_08496</name>
</gene>
<dbReference type="InParanoid" id="A0A2V0PFS1"/>
<keyword evidence="4" id="KW-1185">Reference proteome</keyword>
<name>A0A2V0PFS1_9CHLO</name>
<evidence type="ECO:0000313" key="4">
    <source>
        <dbReference type="Proteomes" id="UP000247498"/>
    </source>
</evidence>
<dbReference type="EMBL" id="BDRX01000071">
    <property type="protein sequence ID" value="GBF95905.1"/>
    <property type="molecule type" value="Genomic_DNA"/>
</dbReference>
<dbReference type="GO" id="GO:0035091">
    <property type="term" value="F:phosphatidylinositol binding"/>
    <property type="evidence" value="ECO:0007669"/>
    <property type="project" value="InterPro"/>
</dbReference>
<feature type="domain" description="PX" evidence="2">
    <location>
        <begin position="205"/>
        <end position="323"/>
    </location>
</feature>
<reference evidence="3 4" key="1">
    <citation type="journal article" date="2018" name="Sci. Rep.">
        <title>Raphidocelis subcapitata (=Pseudokirchneriella subcapitata) provides an insight into genome evolution and environmental adaptations in the Sphaeropleales.</title>
        <authorList>
            <person name="Suzuki S."/>
            <person name="Yamaguchi H."/>
            <person name="Nakajima N."/>
            <person name="Kawachi M."/>
        </authorList>
    </citation>
    <scope>NUCLEOTIDE SEQUENCE [LARGE SCALE GENOMIC DNA]</scope>
    <source>
        <strain evidence="3 4">NIES-35</strain>
    </source>
</reference>